<dbReference type="GeneID" id="78293914"/>
<comment type="caution">
    <text evidence="12">The sequence shown here is derived from an EMBL/GenBank/DDBJ whole genome shotgun (WGS) entry which is preliminary data.</text>
</comment>
<dbReference type="InterPro" id="IPR004358">
    <property type="entry name" value="Sig_transdc_His_kin-like_C"/>
</dbReference>
<dbReference type="NCBIfam" id="TIGR00229">
    <property type="entry name" value="sensory_box"/>
    <property type="match status" value="1"/>
</dbReference>
<dbReference type="InterPro" id="IPR036890">
    <property type="entry name" value="HATPase_C_sf"/>
</dbReference>
<evidence type="ECO:0000259" key="10">
    <source>
        <dbReference type="PROSITE" id="PS50112"/>
    </source>
</evidence>
<dbReference type="InterPro" id="IPR003594">
    <property type="entry name" value="HATPase_dom"/>
</dbReference>
<evidence type="ECO:0000256" key="4">
    <source>
        <dbReference type="ARBA" id="ARBA00022679"/>
    </source>
</evidence>
<keyword evidence="7" id="KW-0812">Transmembrane</keyword>
<dbReference type="SMART" id="SM00091">
    <property type="entry name" value="PAS"/>
    <property type="match status" value="2"/>
</dbReference>
<dbReference type="SUPFAM" id="SSF55785">
    <property type="entry name" value="PYP-like sensor domain (PAS domain)"/>
    <property type="match status" value="2"/>
</dbReference>
<organism evidence="12 13">
    <name type="scientific">Victivallis vadensis</name>
    <dbReference type="NCBI Taxonomy" id="172901"/>
    <lineage>
        <taxon>Bacteria</taxon>
        <taxon>Pseudomonadati</taxon>
        <taxon>Lentisphaerota</taxon>
        <taxon>Lentisphaeria</taxon>
        <taxon>Victivallales</taxon>
        <taxon>Victivallaceae</taxon>
        <taxon>Victivallis</taxon>
    </lineage>
</organism>
<evidence type="ECO:0000256" key="3">
    <source>
        <dbReference type="ARBA" id="ARBA00022553"/>
    </source>
</evidence>
<keyword evidence="4" id="KW-0808">Transferase</keyword>
<dbReference type="Proteomes" id="UP000245959">
    <property type="component" value="Unassembled WGS sequence"/>
</dbReference>
<dbReference type="InterPro" id="IPR000014">
    <property type="entry name" value="PAS"/>
</dbReference>
<evidence type="ECO:0000256" key="7">
    <source>
        <dbReference type="SAM" id="Phobius"/>
    </source>
</evidence>
<dbReference type="CDD" id="cd00130">
    <property type="entry name" value="PAS"/>
    <property type="match status" value="1"/>
</dbReference>
<dbReference type="CDD" id="cd17546">
    <property type="entry name" value="REC_hyHK_CKI1_RcsC-like"/>
    <property type="match status" value="1"/>
</dbReference>
<dbReference type="PROSITE" id="PS50109">
    <property type="entry name" value="HIS_KIN"/>
    <property type="match status" value="1"/>
</dbReference>
<dbReference type="EC" id="2.7.13.3" evidence="2"/>
<dbReference type="GO" id="GO:0005886">
    <property type="term" value="C:plasma membrane"/>
    <property type="evidence" value="ECO:0007669"/>
    <property type="project" value="TreeGrafter"/>
</dbReference>
<gene>
    <name evidence="12" type="ORF">C8D82_102125</name>
</gene>
<dbReference type="PANTHER" id="PTHR43047">
    <property type="entry name" value="TWO-COMPONENT HISTIDINE PROTEIN KINASE"/>
    <property type="match status" value="1"/>
</dbReference>
<name>A0A2U1BA50_9BACT</name>
<dbReference type="SMART" id="SM00448">
    <property type="entry name" value="REC"/>
    <property type="match status" value="1"/>
</dbReference>
<dbReference type="InterPro" id="IPR029016">
    <property type="entry name" value="GAF-like_dom_sf"/>
</dbReference>
<evidence type="ECO:0000313" key="12">
    <source>
        <dbReference type="EMBL" id="PVY45554.1"/>
    </source>
</evidence>
<dbReference type="PROSITE" id="PS50112">
    <property type="entry name" value="PAS"/>
    <property type="match status" value="1"/>
</dbReference>
<dbReference type="SUPFAM" id="SSF55781">
    <property type="entry name" value="GAF domain-like"/>
    <property type="match status" value="1"/>
</dbReference>
<dbReference type="Gene3D" id="3.30.450.40">
    <property type="match status" value="1"/>
</dbReference>
<feature type="domain" description="PAC" evidence="11">
    <location>
        <begin position="878"/>
        <end position="930"/>
    </location>
</feature>
<dbReference type="InterPro" id="IPR036097">
    <property type="entry name" value="HisK_dim/P_sf"/>
</dbReference>
<dbReference type="InterPro" id="IPR035965">
    <property type="entry name" value="PAS-like_dom_sf"/>
</dbReference>
<protein>
    <recommendedName>
        <fullName evidence="2">histidine kinase</fullName>
        <ecNumber evidence="2">2.7.13.3</ecNumber>
    </recommendedName>
</protein>
<dbReference type="Gene3D" id="3.40.50.2300">
    <property type="match status" value="3"/>
</dbReference>
<feature type="modified residue" description="4-aspartylphosphate" evidence="6">
    <location>
        <position position="1246"/>
    </location>
</feature>
<dbReference type="FunFam" id="3.30.565.10:FF:000010">
    <property type="entry name" value="Sensor histidine kinase RcsC"/>
    <property type="match status" value="1"/>
</dbReference>
<evidence type="ECO:0000256" key="1">
    <source>
        <dbReference type="ARBA" id="ARBA00000085"/>
    </source>
</evidence>
<dbReference type="PROSITE" id="PS50110">
    <property type="entry name" value="RESPONSE_REGULATORY"/>
    <property type="match status" value="1"/>
</dbReference>
<accession>A0A2U1BA50</accession>
<dbReference type="Pfam" id="PF02518">
    <property type="entry name" value="HATPase_c"/>
    <property type="match status" value="1"/>
</dbReference>
<dbReference type="PROSITE" id="PS50113">
    <property type="entry name" value="PAC"/>
    <property type="match status" value="1"/>
</dbReference>
<sequence length="1318" mass="148487">MNLNKSCFPAWAAVLLLLCSTPFVTSGIAPEKKTRILLVAQHDPTYRLPSDVAYSVIDALDPERTGLPAEINAIWITQHQSDSAVRAALEQLARELQDGRCDLIISRHPLTHPILEFLKARKLDIPVVFYDAPEQEQGLQQEYPNSTGLIRYRDAAETALTAAALFPSCRNIVITSGYDNMRDREERIRRQLAGLPRGYRLLFLYDDEITPDEYVERISGLPAGDVILISTTPWRDKRTGKTVQVDELAARLEAHNPNRKIRNFSLVDYGLNSGVLGGYLISVDEWGRQIADLVTQTIRAGSARHIPVARTCSRLVMNYPLLLKTGARLAALPPDTVFLQKPNTVWDTHRNYVLLASGVILLLLILVALLTVLLHLLRQAREKDRVNAAIFRSLPLQITVLDRNLNLLVRHRDVNQPPVPYRQATTLLDSLSRQTLEQITPQVEQVFRTGRSVSFDYDSDGEWRRMVIYRLPVSIMGRECVLCISLNIDRERKAEEQTHTANRLLQAILDHIPAIVQGKDPDDDYRYVFWNRTSERVSGLPEKTVLGKRDCDIPGMAEIADRLREEDLAVPPDGQLVERTDTYPYSDGTVGYFHAVRRNVRIDEHHSLLLTMANNITEQHILEQEKERLLRRQSDFLKQEQLWNSCLTKLAANEDYAETMNAILEQFAGFFGAGLACLYEYAQEDSQVNITHLWSEPELQTGTEGIRRLQAWRESPFAHRLMQKEVVCLRREQDFVPVNPEVVANFRHLDFVGFYAAGLRQNGRLTGFLLLGFRSEEKFTGTDAALVKACADLLELAITRRNQDMLVRQKERMQSILLDNMNIPVLLFDTAGRMLSMNNEVVKALGLSAEEVLKRPCYQVFCRHDTYPRHCPVQQALRTGEKAFHSFSLNGHDYEVTAIPVLDEAGKVVNVLECAVDVTRQKELQRRTAEALELTRQAYQTKSNFLAMMSHEIRTPLNSIIGFSELLQATSPDSEELHDYAANINTAGQTLLQLINDVLEISRFEADLVEIPLEWVDFNRLLAEIGSIFKHMARKKGLDFRIEAPAELPEIYLNDARLRQILLNLVGNAVKFTEKGGISVSADFRATDSGHGRLEITVRDTGIGIDPGLHSRIFDPFVQADEGAVRGNRTTNGTGLGLSIVKRLLDKMGGSVTLESIPGTGSTFRILFEQLSVRERHTDTGSPQAFSAAEFNDPEPAWVVDDVPMNCRVLAAMLEKLNIKAEALSDPKTALERIRGGEHPKLIFSDMWMPDLNGAELAAAIRRLPAGGTIRIIAVTADTDSRHNFDMSVFDMILTKPVNREKLADALRRLREASPDGP</sequence>
<dbReference type="Gene3D" id="3.30.450.20">
    <property type="entry name" value="PAS domain"/>
    <property type="match status" value="2"/>
</dbReference>
<dbReference type="Pfam" id="PF00072">
    <property type="entry name" value="Response_reg"/>
    <property type="match status" value="1"/>
</dbReference>
<dbReference type="InterPro" id="IPR000700">
    <property type="entry name" value="PAS-assoc_C"/>
</dbReference>
<dbReference type="PRINTS" id="PR00344">
    <property type="entry name" value="BCTRLSENSOR"/>
</dbReference>
<evidence type="ECO:0000313" key="13">
    <source>
        <dbReference type="Proteomes" id="UP000245959"/>
    </source>
</evidence>
<dbReference type="GO" id="GO:0000155">
    <property type="term" value="F:phosphorelay sensor kinase activity"/>
    <property type="evidence" value="ECO:0007669"/>
    <property type="project" value="InterPro"/>
</dbReference>
<keyword evidence="7" id="KW-1133">Transmembrane helix</keyword>
<dbReference type="PANTHER" id="PTHR43047:SF72">
    <property type="entry name" value="OSMOSENSING HISTIDINE PROTEIN KINASE SLN1"/>
    <property type="match status" value="1"/>
</dbReference>
<dbReference type="Pfam" id="PF08448">
    <property type="entry name" value="PAS_4"/>
    <property type="match status" value="1"/>
</dbReference>
<keyword evidence="3 6" id="KW-0597">Phosphoprotein</keyword>
<dbReference type="SUPFAM" id="SSF55874">
    <property type="entry name" value="ATPase domain of HSP90 chaperone/DNA topoisomerase II/histidine kinase"/>
    <property type="match status" value="1"/>
</dbReference>
<dbReference type="InterPro" id="IPR001789">
    <property type="entry name" value="Sig_transdc_resp-reg_receiver"/>
</dbReference>
<comment type="catalytic activity">
    <reaction evidence="1">
        <text>ATP + protein L-histidine = ADP + protein N-phospho-L-histidine.</text>
        <dbReference type="EC" id="2.7.13.3"/>
    </reaction>
</comment>
<dbReference type="SUPFAM" id="SSF47384">
    <property type="entry name" value="Homodimeric domain of signal transducing histidine kinase"/>
    <property type="match status" value="1"/>
</dbReference>
<feature type="domain" description="Histidine kinase" evidence="8">
    <location>
        <begin position="948"/>
        <end position="1172"/>
    </location>
</feature>
<evidence type="ECO:0000256" key="2">
    <source>
        <dbReference type="ARBA" id="ARBA00012438"/>
    </source>
</evidence>
<evidence type="ECO:0000256" key="6">
    <source>
        <dbReference type="PROSITE-ProRule" id="PRU00169"/>
    </source>
</evidence>
<dbReference type="EMBL" id="QEKH01000002">
    <property type="protein sequence ID" value="PVY45554.1"/>
    <property type="molecule type" value="Genomic_DNA"/>
</dbReference>
<dbReference type="SMART" id="SM00388">
    <property type="entry name" value="HisKA"/>
    <property type="match status" value="1"/>
</dbReference>
<reference evidence="12 13" key="1">
    <citation type="submission" date="2018-04" db="EMBL/GenBank/DDBJ databases">
        <title>Genomic Encyclopedia of Type Strains, Phase IV (KMG-IV): sequencing the most valuable type-strain genomes for metagenomic binning, comparative biology and taxonomic classification.</title>
        <authorList>
            <person name="Goeker M."/>
        </authorList>
    </citation>
    <scope>NUCLEOTIDE SEQUENCE [LARGE SCALE GENOMIC DNA]</scope>
    <source>
        <strain evidence="12 13">DSM 14823</strain>
    </source>
</reference>
<feature type="transmembrane region" description="Helical" evidence="7">
    <location>
        <begin position="352"/>
        <end position="377"/>
    </location>
</feature>
<dbReference type="Pfam" id="PF00512">
    <property type="entry name" value="HisKA"/>
    <property type="match status" value="1"/>
</dbReference>
<dbReference type="SUPFAM" id="SSF52172">
    <property type="entry name" value="CheY-like"/>
    <property type="match status" value="1"/>
</dbReference>
<evidence type="ECO:0000259" key="8">
    <source>
        <dbReference type="PROSITE" id="PS50109"/>
    </source>
</evidence>
<dbReference type="InterPro" id="IPR011006">
    <property type="entry name" value="CheY-like_superfamily"/>
</dbReference>
<evidence type="ECO:0000259" key="9">
    <source>
        <dbReference type="PROSITE" id="PS50110"/>
    </source>
</evidence>
<dbReference type="RefSeq" id="WP_133245017.1">
    <property type="nucleotide sequence ID" value="NZ_QEKH01000002.1"/>
</dbReference>
<dbReference type="CDD" id="cd16922">
    <property type="entry name" value="HATPase_EvgS-ArcB-TorS-like"/>
    <property type="match status" value="1"/>
</dbReference>
<dbReference type="SMART" id="SM00387">
    <property type="entry name" value="HATPase_c"/>
    <property type="match status" value="1"/>
</dbReference>
<dbReference type="InterPro" id="IPR013656">
    <property type="entry name" value="PAS_4"/>
</dbReference>
<dbReference type="CDD" id="cd00082">
    <property type="entry name" value="HisKA"/>
    <property type="match status" value="1"/>
</dbReference>
<evidence type="ECO:0000259" key="11">
    <source>
        <dbReference type="PROSITE" id="PS50113"/>
    </source>
</evidence>
<keyword evidence="5" id="KW-0418">Kinase</keyword>
<feature type="domain" description="PAS" evidence="10">
    <location>
        <begin position="810"/>
        <end position="855"/>
    </location>
</feature>
<dbReference type="GO" id="GO:0009927">
    <property type="term" value="F:histidine phosphotransfer kinase activity"/>
    <property type="evidence" value="ECO:0007669"/>
    <property type="project" value="TreeGrafter"/>
</dbReference>
<keyword evidence="13" id="KW-1185">Reference proteome</keyword>
<evidence type="ECO:0000256" key="5">
    <source>
        <dbReference type="ARBA" id="ARBA00022777"/>
    </source>
</evidence>
<dbReference type="Gene3D" id="3.30.565.10">
    <property type="entry name" value="Histidine kinase-like ATPase, C-terminal domain"/>
    <property type="match status" value="1"/>
</dbReference>
<dbReference type="InterPro" id="IPR003661">
    <property type="entry name" value="HisK_dim/P_dom"/>
</dbReference>
<proteinExistence type="predicted"/>
<dbReference type="InterPro" id="IPR005467">
    <property type="entry name" value="His_kinase_dom"/>
</dbReference>
<feature type="domain" description="Response regulatory" evidence="9">
    <location>
        <begin position="1196"/>
        <end position="1311"/>
    </location>
</feature>
<dbReference type="Gene3D" id="1.10.287.130">
    <property type="match status" value="1"/>
</dbReference>
<keyword evidence="7" id="KW-0472">Membrane</keyword>